<accession>A0A5S5CC72</accession>
<dbReference type="Proteomes" id="UP000324376">
    <property type="component" value="Unassembled WGS sequence"/>
</dbReference>
<organism evidence="1 2">
    <name type="scientific">Aquimarina intermedia</name>
    <dbReference type="NCBI Taxonomy" id="350814"/>
    <lineage>
        <taxon>Bacteria</taxon>
        <taxon>Pseudomonadati</taxon>
        <taxon>Bacteroidota</taxon>
        <taxon>Flavobacteriia</taxon>
        <taxon>Flavobacteriales</taxon>
        <taxon>Flavobacteriaceae</taxon>
        <taxon>Aquimarina</taxon>
    </lineage>
</organism>
<keyword evidence="2" id="KW-1185">Reference proteome</keyword>
<dbReference type="AlphaFoldDB" id="A0A5S5CC72"/>
<proteinExistence type="predicted"/>
<reference evidence="1 2" key="1">
    <citation type="submission" date="2019-07" db="EMBL/GenBank/DDBJ databases">
        <title>Genomic Encyclopedia of Archaeal and Bacterial Type Strains, Phase II (KMG-II): from individual species to whole genera.</title>
        <authorList>
            <person name="Goeker M."/>
        </authorList>
    </citation>
    <scope>NUCLEOTIDE SEQUENCE [LARGE SCALE GENOMIC DNA]</scope>
    <source>
        <strain evidence="1 2">DSM 17527</strain>
    </source>
</reference>
<protein>
    <submittedName>
        <fullName evidence="1">Uncharacterized protein</fullName>
    </submittedName>
</protein>
<evidence type="ECO:0000313" key="2">
    <source>
        <dbReference type="Proteomes" id="UP000324376"/>
    </source>
</evidence>
<name>A0A5S5CC72_9FLAO</name>
<evidence type="ECO:0000313" key="1">
    <source>
        <dbReference type="EMBL" id="TYP76947.1"/>
    </source>
</evidence>
<dbReference type="EMBL" id="VNHU01000001">
    <property type="protein sequence ID" value="TYP76947.1"/>
    <property type="molecule type" value="Genomic_DNA"/>
</dbReference>
<gene>
    <name evidence="1" type="ORF">BD809_10193</name>
</gene>
<sequence length="33" mass="3862">MFVKVYNYVLLLVSPSELAIRFTSQIQGLRLVY</sequence>
<comment type="caution">
    <text evidence="1">The sequence shown here is derived from an EMBL/GenBank/DDBJ whole genome shotgun (WGS) entry which is preliminary data.</text>
</comment>